<reference evidence="2" key="1">
    <citation type="journal article" date="2018" name="Data Brief">
        <title>Genome sequence data from 17 accessions of Ensete ventricosum, a staple food crop for millions in Ethiopia.</title>
        <authorList>
            <person name="Yemataw Z."/>
            <person name="Muzemil S."/>
            <person name="Ambachew D."/>
            <person name="Tripathi L."/>
            <person name="Tesfaye K."/>
            <person name="Chala A."/>
            <person name="Farbos A."/>
            <person name="O'Neill P."/>
            <person name="Moore K."/>
            <person name="Grant M."/>
            <person name="Studholme D.J."/>
        </authorList>
    </citation>
    <scope>NUCLEOTIDE SEQUENCE [LARGE SCALE GENOMIC DNA]</scope>
    <source>
        <tissue evidence="2">Leaf</tissue>
    </source>
</reference>
<gene>
    <name evidence="2" type="ORF">BHM03_00015740</name>
</gene>
<organism evidence="2">
    <name type="scientific">Ensete ventricosum</name>
    <name type="common">Abyssinian banana</name>
    <name type="synonym">Musa ensete</name>
    <dbReference type="NCBI Taxonomy" id="4639"/>
    <lineage>
        <taxon>Eukaryota</taxon>
        <taxon>Viridiplantae</taxon>
        <taxon>Streptophyta</taxon>
        <taxon>Embryophyta</taxon>
        <taxon>Tracheophyta</taxon>
        <taxon>Spermatophyta</taxon>
        <taxon>Magnoliopsida</taxon>
        <taxon>Liliopsida</taxon>
        <taxon>Zingiberales</taxon>
        <taxon>Musaceae</taxon>
        <taxon>Ensete</taxon>
    </lineage>
</organism>
<evidence type="ECO:0000313" key="2">
    <source>
        <dbReference type="EMBL" id="RZR72672.1"/>
    </source>
</evidence>
<feature type="region of interest" description="Disordered" evidence="1">
    <location>
        <begin position="182"/>
        <end position="206"/>
    </location>
</feature>
<accession>A0A445MEH4</accession>
<evidence type="ECO:0000256" key="1">
    <source>
        <dbReference type="SAM" id="MobiDB-lite"/>
    </source>
</evidence>
<dbReference type="Proteomes" id="UP000290560">
    <property type="component" value="Unassembled WGS sequence"/>
</dbReference>
<name>A0A445MEH4_ENSVE</name>
<dbReference type="EMBL" id="KV875736">
    <property type="protein sequence ID" value="RZR72672.1"/>
    <property type="molecule type" value="Genomic_DNA"/>
</dbReference>
<protein>
    <submittedName>
        <fullName evidence="2">Uncharacterized protein</fullName>
    </submittedName>
</protein>
<sequence length="405" mass="43497">MTILTLASEGPRRGHNDIGLLTGKRATTPSRRDARSRPLGSSTFTRLLVILVSSSKSWPCGQNQVRRIKRLRHEMPPSTLEMEMIRCSLSYNETYVGERSPAQIIVVANFLDLIAVGSLGGPLGGFVVDDLGVGQGPGVLDDGAADGVDPLLFLLLSIGDEVHGLGPGGDLEGEGTVEDVLGALDGEAGGDGDDAARGGGAGDVGVLEPEELPLLQHEPPAAPRLDVLPLLCQPPRPLRVRPERYTSLLLRRGGRPSEHRPPQARRHGLAFLLAPSRSSPSNCGTATQIPTSCPKGLPPLSSCSSSRVRENLQCPGTGDLAPKPFLSVVRSRKWGPSTMTKEEITFGRSARATTRCMRIHSHRDRGSHARAELSITCTLRRRKHHLPHKRAAPPRNETVSRRATV</sequence>
<proteinExistence type="predicted"/>
<feature type="compositionally biased region" description="Basic residues" evidence="1">
    <location>
        <begin position="382"/>
        <end position="392"/>
    </location>
</feature>
<dbReference type="AlphaFoldDB" id="A0A445MEH4"/>
<feature type="region of interest" description="Disordered" evidence="1">
    <location>
        <begin position="1"/>
        <end position="38"/>
    </location>
</feature>
<feature type="region of interest" description="Disordered" evidence="1">
    <location>
        <begin position="382"/>
        <end position="405"/>
    </location>
</feature>